<organism evidence="1">
    <name type="scientific">freshwater metagenome</name>
    <dbReference type="NCBI Taxonomy" id="449393"/>
    <lineage>
        <taxon>unclassified sequences</taxon>
        <taxon>metagenomes</taxon>
        <taxon>ecological metagenomes</taxon>
    </lineage>
</organism>
<dbReference type="EMBL" id="CAFBQJ010000019">
    <property type="protein sequence ID" value="CAB5045153.1"/>
    <property type="molecule type" value="Genomic_DNA"/>
</dbReference>
<name>A0A6J6CNR5_9ZZZZ</name>
<dbReference type="EMBL" id="CAEZVL010000090">
    <property type="protein sequence ID" value="CAB4631461.1"/>
    <property type="molecule type" value="Genomic_DNA"/>
</dbReference>
<reference evidence="1" key="1">
    <citation type="submission" date="2020-05" db="EMBL/GenBank/DDBJ databases">
        <authorList>
            <person name="Chiriac C."/>
            <person name="Salcher M."/>
            <person name="Ghai R."/>
            <person name="Kavagutti S V."/>
        </authorList>
    </citation>
    <scope>NUCLEOTIDE SEQUENCE</scope>
</reference>
<evidence type="ECO:0000313" key="2">
    <source>
        <dbReference type="EMBL" id="CAB4631461.1"/>
    </source>
</evidence>
<dbReference type="AlphaFoldDB" id="A0A6J6CNR5"/>
<sequence length="84" mass="9718">MPNRNYRLFTGDSLSIGDLRYPGSDEWRNPDLVWPDDHAWFIGTDVDFWSLYVGGSLKMIQEIESQFGGSCRRVNFSDKLVVEN</sequence>
<accession>A0A6J6CNR5</accession>
<protein>
    <submittedName>
        <fullName evidence="1">Unannotated protein</fullName>
    </submittedName>
</protein>
<proteinExistence type="predicted"/>
<evidence type="ECO:0000313" key="4">
    <source>
        <dbReference type="EMBL" id="CAB5124998.1"/>
    </source>
</evidence>
<evidence type="ECO:0000313" key="3">
    <source>
        <dbReference type="EMBL" id="CAB5045153.1"/>
    </source>
</evidence>
<dbReference type="EMBL" id="CAFBRX010000088">
    <property type="protein sequence ID" value="CAB5124998.1"/>
    <property type="molecule type" value="Genomic_DNA"/>
</dbReference>
<evidence type="ECO:0000313" key="1">
    <source>
        <dbReference type="EMBL" id="CAB4551428.1"/>
    </source>
</evidence>
<gene>
    <name evidence="1" type="ORF">UFOPK1421_01308</name>
    <name evidence="2" type="ORF">UFOPK1960_00702</name>
    <name evidence="3" type="ORF">UFOPK4275_00202</name>
    <name evidence="4" type="ORF">UFOPK4422_00936</name>
</gene>
<dbReference type="EMBL" id="CAEZSL010000171">
    <property type="protein sequence ID" value="CAB4551428.1"/>
    <property type="molecule type" value="Genomic_DNA"/>
</dbReference>